<dbReference type="EMBL" id="OGUU01000008">
    <property type="protein sequence ID" value="SPC09452.1"/>
    <property type="molecule type" value="Genomic_DNA"/>
</dbReference>
<protein>
    <submittedName>
        <fullName evidence="2">Uncharacterized protein</fullName>
    </submittedName>
</protein>
<organism evidence="2">
    <name type="scientific">Cupriavidus taiwanensis</name>
    <dbReference type="NCBI Taxonomy" id="164546"/>
    <lineage>
        <taxon>Bacteria</taxon>
        <taxon>Pseudomonadati</taxon>
        <taxon>Pseudomonadota</taxon>
        <taxon>Betaproteobacteria</taxon>
        <taxon>Burkholderiales</taxon>
        <taxon>Burkholderiaceae</taxon>
        <taxon>Cupriavidus</taxon>
    </lineage>
</organism>
<comment type="caution">
    <text evidence="2">The sequence shown here is derived from an EMBL/GenBank/DDBJ whole genome shotgun (WGS) entry which is preliminary data.</text>
</comment>
<evidence type="ECO:0000256" key="1">
    <source>
        <dbReference type="SAM" id="MobiDB-lite"/>
    </source>
</evidence>
<reference evidence="2" key="1">
    <citation type="submission" date="2018-01" db="EMBL/GenBank/DDBJ databases">
        <authorList>
            <person name="Clerissi C."/>
        </authorList>
    </citation>
    <scope>NUCLEOTIDE SEQUENCE [LARGE SCALE GENOMIC DNA]</scope>
    <source>
        <strain evidence="2">Cupriavidus taiwanensis STM 6021</strain>
    </source>
</reference>
<gene>
    <name evidence="2" type="ORF">CBM2594_A40775</name>
</gene>
<proteinExistence type="predicted"/>
<name>A0A7Z7NLZ3_9BURK</name>
<dbReference type="Proteomes" id="UP000257139">
    <property type="component" value="Chromosome CBM2594_a"/>
</dbReference>
<dbReference type="AlphaFoldDB" id="A0A7Z7NLZ3"/>
<sequence>MTAGLSGGAKASYSNATRPQYPAGTVRGFGHQVPQRRQGPTGPAARAVSCPSVFMALQGRMVLRR</sequence>
<feature type="region of interest" description="Disordered" evidence="1">
    <location>
        <begin position="1"/>
        <end position="46"/>
    </location>
</feature>
<accession>A0A7Z7NLZ3</accession>
<evidence type="ECO:0000313" key="2">
    <source>
        <dbReference type="EMBL" id="SPC09452.1"/>
    </source>
</evidence>